<keyword evidence="2" id="KW-1185">Reference proteome</keyword>
<evidence type="ECO:0000313" key="3">
    <source>
        <dbReference type="WBParaSite" id="SBAD_0000177501-mRNA-1"/>
    </source>
</evidence>
<dbReference type="EMBL" id="UZAM01006913">
    <property type="protein sequence ID" value="VDO95162.1"/>
    <property type="molecule type" value="Genomic_DNA"/>
</dbReference>
<dbReference type="Proteomes" id="UP000270296">
    <property type="component" value="Unassembled WGS sequence"/>
</dbReference>
<organism evidence="3">
    <name type="scientific">Soboliphyme baturini</name>
    <dbReference type="NCBI Taxonomy" id="241478"/>
    <lineage>
        <taxon>Eukaryota</taxon>
        <taxon>Metazoa</taxon>
        <taxon>Ecdysozoa</taxon>
        <taxon>Nematoda</taxon>
        <taxon>Enoplea</taxon>
        <taxon>Dorylaimia</taxon>
        <taxon>Dioctophymatida</taxon>
        <taxon>Dioctophymatoidea</taxon>
        <taxon>Soboliphymatidae</taxon>
        <taxon>Soboliphyme</taxon>
    </lineage>
</organism>
<reference evidence="1 2" key="2">
    <citation type="submission" date="2018-11" db="EMBL/GenBank/DDBJ databases">
        <authorList>
            <consortium name="Pathogen Informatics"/>
        </authorList>
    </citation>
    <scope>NUCLEOTIDE SEQUENCE [LARGE SCALE GENOMIC DNA]</scope>
</reference>
<reference evidence="3" key="1">
    <citation type="submission" date="2016-06" db="UniProtKB">
        <authorList>
            <consortium name="WormBaseParasite"/>
        </authorList>
    </citation>
    <scope>IDENTIFICATION</scope>
</reference>
<proteinExistence type="predicted"/>
<protein>
    <submittedName>
        <fullName evidence="1 3">Uncharacterized protein</fullName>
    </submittedName>
</protein>
<sequence>MARGAVVTADAEREQLVATGPARWTKATSCPSDGLKVAPQRPVVTVCPMIPVVSAWLEKCRHSLSYYYRNSIPFF</sequence>
<name>A0A183IDJ3_9BILA</name>
<evidence type="ECO:0000313" key="2">
    <source>
        <dbReference type="Proteomes" id="UP000270296"/>
    </source>
</evidence>
<dbReference type="WBParaSite" id="SBAD_0000177501-mRNA-1">
    <property type="protein sequence ID" value="SBAD_0000177501-mRNA-1"/>
    <property type="gene ID" value="SBAD_0000177501"/>
</dbReference>
<gene>
    <name evidence="1" type="ORF">SBAD_LOCUS1687</name>
</gene>
<evidence type="ECO:0000313" key="1">
    <source>
        <dbReference type="EMBL" id="VDO95162.1"/>
    </source>
</evidence>
<accession>A0A183IDJ3</accession>
<dbReference type="AlphaFoldDB" id="A0A183IDJ3"/>